<dbReference type="RefSeq" id="WP_089745869.1">
    <property type="nucleotide sequence ID" value="NZ_FOGF01000003.1"/>
</dbReference>
<dbReference type="Proteomes" id="UP000198556">
    <property type="component" value="Unassembled WGS sequence"/>
</dbReference>
<dbReference type="OrthoDB" id="2168040at2"/>
<dbReference type="InterPro" id="IPR029491">
    <property type="entry name" value="Helicase_HTH"/>
</dbReference>
<evidence type="ECO:0000259" key="1">
    <source>
        <dbReference type="Pfam" id="PF14493"/>
    </source>
</evidence>
<organism evidence="2 3">
    <name type="scientific">Granulicatella balaenopterae</name>
    <dbReference type="NCBI Taxonomy" id="137733"/>
    <lineage>
        <taxon>Bacteria</taxon>
        <taxon>Bacillati</taxon>
        <taxon>Bacillota</taxon>
        <taxon>Bacilli</taxon>
        <taxon>Lactobacillales</taxon>
        <taxon>Carnobacteriaceae</taxon>
        <taxon>Granulicatella</taxon>
    </lineage>
</organism>
<protein>
    <submittedName>
        <fullName evidence="2">Uncharacterized protein YpbB</fullName>
    </submittedName>
</protein>
<dbReference type="Pfam" id="PF14493">
    <property type="entry name" value="HTH_40"/>
    <property type="match status" value="1"/>
</dbReference>
<dbReference type="AlphaFoldDB" id="A0A1H9HTN2"/>
<keyword evidence="3" id="KW-1185">Reference proteome</keyword>
<dbReference type="STRING" id="137733.SAMN05421767_10358"/>
<reference evidence="2 3" key="1">
    <citation type="submission" date="2016-10" db="EMBL/GenBank/DDBJ databases">
        <authorList>
            <person name="de Groot N.N."/>
        </authorList>
    </citation>
    <scope>NUCLEOTIDE SEQUENCE [LARGE SCALE GENOMIC DNA]</scope>
    <source>
        <strain evidence="2 3">DSM 15827</strain>
    </source>
</reference>
<feature type="domain" description="Helicase Helix-turn-helix" evidence="1">
    <location>
        <begin position="264"/>
        <end position="349"/>
    </location>
</feature>
<proteinExistence type="predicted"/>
<name>A0A1H9HTN2_9LACT</name>
<evidence type="ECO:0000313" key="2">
    <source>
        <dbReference type="EMBL" id="SEQ65638.1"/>
    </source>
</evidence>
<accession>A0A1H9HTN2</accession>
<evidence type="ECO:0000313" key="3">
    <source>
        <dbReference type="Proteomes" id="UP000198556"/>
    </source>
</evidence>
<gene>
    <name evidence="2" type="ORF">SAMN05421767_10358</name>
</gene>
<dbReference type="EMBL" id="FOGF01000003">
    <property type="protein sequence ID" value="SEQ65638.1"/>
    <property type="molecule type" value="Genomic_DNA"/>
</dbReference>
<sequence>MEDISLIKYSIYQIVGKLGSCKKNAVYHIICGRRTSYMLYHTFSNELMNYFGLFPRCQMEEFNAIIAQMIENNQLKGYLEGEITCGEQIPTCLSQDLMEELTINEMGLIHQKLYPVWCESFRLLVQVIGNSSFKIYQYAPLNDNIIIQQALKNWVKEYQYNIFDQEYLNNWIDELESLLNEHSVVFNNLFLSMLDTKEEVSQTSEQRISQFLELDLVEMKAMEKRIWLQVFSDIYDNQEKYPILYSWHQNQMKYFGLVSRSCRQTEILYYQGRSIEDMVRIRNLKQTTIQDHLMEIAVLSNKEVMSSLLPPHDQKELWQALSDTPTLPYKQFYQELTGEEVSFLSYRLLQIYQLKLQKKVTRDD</sequence>